<dbReference type="PANTHER" id="PTHR31540">
    <property type="entry name" value="CENTROSOMAL PROTEIN OF 131 KDA"/>
    <property type="match status" value="1"/>
</dbReference>
<name>A0ABP0USS4_9BRYO</name>
<keyword evidence="3" id="KW-1185">Reference proteome</keyword>
<dbReference type="EMBL" id="OZ019898">
    <property type="protein sequence ID" value="CAK9228984.1"/>
    <property type="molecule type" value="Genomic_DNA"/>
</dbReference>
<accession>A0ABP0USS4</accession>
<evidence type="ECO:0000256" key="1">
    <source>
        <dbReference type="SAM" id="Coils"/>
    </source>
</evidence>
<evidence type="ECO:0000313" key="3">
    <source>
        <dbReference type="Proteomes" id="UP001497512"/>
    </source>
</evidence>
<dbReference type="InterPro" id="IPR030465">
    <property type="entry name" value="CEP131"/>
</dbReference>
<evidence type="ECO:0000313" key="2">
    <source>
        <dbReference type="EMBL" id="CAK9228984.1"/>
    </source>
</evidence>
<proteinExistence type="predicted"/>
<dbReference type="PANTHER" id="PTHR31540:SF1">
    <property type="entry name" value="CENTROSOMAL PROTEIN OF 131 KDA"/>
    <property type="match status" value="1"/>
</dbReference>
<organism evidence="2 3">
    <name type="scientific">Sphagnum troendelagicum</name>
    <dbReference type="NCBI Taxonomy" id="128251"/>
    <lineage>
        <taxon>Eukaryota</taxon>
        <taxon>Viridiplantae</taxon>
        <taxon>Streptophyta</taxon>
        <taxon>Embryophyta</taxon>
        <taxon>Bryophyta</taxon>
        <taxon>Sphagnophytina</taxon>
        <taxon>Sphagnopsida</taxon>
        <taxon>Sphagnales</taxon>
        <taxon>Sphagnaceae</taxon>
        <taxon>Sphagnum</taxon>
    </lineage>
</organism>
<sequence length="425" mass="50763">MFSHTALLQVQFEEKMKQMSEQWTREMTKAKEIWLAGEKARQKAWAEWKTKQIREKQKILIQRLEIKHAEELQKQLEAQADDHRRHLELRERLQQERDEMLEKERIAQHARISEITERYEQQAIELRLRAASDTAAQLDRCEAGRREDKQFSQELLARLQRESVEREECLRKQLEKALEEALSKKDHNIHELKAQMAVIEHEWENCFAKRVAEEVEQKENELRTRIVKERDEQIELVLEKLENEKEEAIEQNKKEKAGRMAQLLEEKHQLEKKLWEYNTNFTNLKNTTLLGKERAERELEEAELEISSLKKENKTQSQLIEELHDQIVQLKNNMKLQEENVAVCLKGQQEKLEKTLVELQECKTTAQEMRTRKMEELEEVEARVRQAITTKDNVIFGLQEQLLAAHKEIERTEFLLHQEQDAILA</sequence>
<feature type="coiled-coil region" evidence="1">
    <location>
        <begin position="164"/>
        <end position="390"/>
    </location>
</feature>
<dbReference type="Proteomes" id="UP001497512">
    <property type="component" value="Chromosome 6"/>
</dbReference>
<feature type="coiled-coil region" evidence="1">
    <location>
        <begin position="59"/>
        <end position="110"/>
    </location>
</feature>
<gene>
    <name evidence="2" type="ORF">CSSPTR1EN2_LOCUS19506</name>
</gene>
<protein>
    <submittedName>
        <fullName evidence="2">Uncharacterized protein</fullName>
    </submittedName>
</protein>
<keyword evidence="1" id="KW-0175">Coiled coil</keyword>
<reference evidence="2" key="1">
    <citation type="submission" date="2024-02" db="EMBL/GenBank/DDBJ databases">
        <authorList>
            <consortium name="ELIXIR-Norway"/>
            <consortium name="Elixir Norway"/>
        </authorList>
    </citation>
    <scope>NUCLEOTIDE SEQUENCE</scope>
</reference>